<dbReference type="RefSeq" id="WP_216469039.1">
    <property type="nucleotide sequence ID" value="NZ_JAHLQI010000001.1"/>
</dbReference>
<keyword evidence="2" id="KW-0808">Transferase</keyword>
<keyword evidence="7" id="KW-1185">Reference proteome</keyword>
<protein>
    <recommendedName>
        <fullName evidence="5">PARP catalytic domain-containing protein</fullName>
    </recommendedName>
</protein>
<feature type="domain" description="PARP catalytic" evidence="5">
    <location>
        <begin position="197"/>
        <end position="442"/>
    </location>
</feature>
<dbReference type="InterPro" id="IPR050800">
    <property type="entry name" value="ARTD/PARP"/>
</dbReference>
<gene>
    <name evidence="6" type="ORF">KQI75_02180</name>
</gene>
<comment type="caution">
    <text evidence="6">The sequence shown here is derived from an EMBL/GenBank/DDBJ whole genome shotgun (WGS) entry which is preliminary data.</text>
</comment>
<dbReference type="PANTHER" id="PTHR10459">
    <property type="entry name" value="DNA LIGASE"/>
    <property type="match status" value="1"/>
</dbReference>
<accession>A0ABS6ERG4</accession>
<sequence>MPSAVRTAKKKKESFTQGQLTPPNREFITLTLTRLSATYKTASGKNETLTMEKKSDEEFTVTQGDTGVRWNNKKKVRKYTMSQWDDVYADLIRSGWTLFDTQRRKRVMVKSQGITINGHMYSPIKDKYVEDIVERLVSYANQMIEREYQQSILDVPEHAFEEASACLDTLAKEYENMSNKVFNEHLMHIFAVLPRRIDVLGKYIASKDATANDRAEIVETERERLQVLHTMLRGGNIHNLEGKENILEVYGIEMRRFTPEEEQLAKKLLKHQAGKFVRGWRVINKRTEKDFLSFCSKEHLSENHGVDYLFHGSKHQNWWSILTNGLTINPIGVVITGKAYGQGTYFAPDAIKSLGYTSKADAKYGGGHESTGFMAIYKVATGNRYDGRLGTDGQLNWEKLQKIQPGAHCTWAECRYSGFQMDEVIVYRNEQSTIWGLLELAM</sequence>
<feature type="region of interest" description="Disordered" evidence="4">
    <location>
        <begin position="1"/>
        <end position="21"/>
    </location>
</feature>
<evidence type="ECO:0000259" key="5">
    <source>
        <dbReference type="PROSITE" id="PS51059"/>
    </source>
</evidence>
<evidence type="ECO:0000256" key="2">
    <source>
        <dbReference type="ARBA" id="ARBA00022679"/>
    </source>
</evidence>
<dbReference type="EMBL" id="JAHLQI010000001">
    <property type="protein sequence ID" value="MBU5489445.1"/>
    <property type="molecule type" value="Genomic_DNA"/>
</dbReference>
<dbReference type="Pfam" id="PF00644">
    <property type="entry name" value="PARP"/>
    <property type="match status" value="1"/>
</dbReference>
<dbReference type="Proteomes" id="UP000783588">
    <property type="component" value="Unassembled WGS sequence"/>
</dbReference>
<evidence type="ECO:0000256" key="1">
    <source>
        <dbReference type="ARBA" id="ARBA00022676"/>
    </source>
</evidence>
<dbReference type="InterPro" id="IPR012317">
    <property type="entry name" value="Poly(ADP-ribose)pol_cat_dom"/>
</dbReference>
<dbReference type="PROSITE" id="PS51059">
    <property type="entry name" value="PARP_CATALYTIC"/>
    <property type="match status" value="1"/>
</dbReference>
<evidence type="ECO:0000313" key="6">
    <source>
        <dbReference type="EMBL" id="MBU5489445.1"/>
    </source>
</evidence>
<name>A0ABS6ERG4_9FIRM</name>
<proteinExistence type="predicted"/>
<keyword evidence="1" id="KW-0328">Glycosyltransferase</keyword>
<evidence type="ECO:0000256" key="3">
    <source>
        <dbReference type="ARBA" id="ARBA00023027"/>
    </source>
</evidence>
<evidence type="ECO:0000256" key="4">
    <source>
        <dbReference type="SAM" id="MobiDB-lite"/>
    </source>
</evidence>
<organism evidence="6 7">
    <name type="scientific">Butyricicoccus intestinisimiae</name>
    <dbReference type="NCBI Taxonomy" id="2841509"/>
    <lineage>
        <taxon>Bacteria</taxon>
        <taxon>Bacillati</taxon>
        <taxon>Bacillota</taxon>
        <taxon>Clostridia</taxon>
        <taxon>Eubacteriales</taxon>
        <taxon>Butyricicoccaceae</taxon>
        <taxon>Butyricicoccus</taxon>
    </lineage>
</organism>
<reference evidence="6 7" key="1">
    <citation type="submission" date="2021-06" db="EMBL/GenBank/DDBJ databases">
        <authorList>
            <person name="Sun Q."/>
            <person name="Li D."/>
        </authorList>
    </citation>
    <scope>NUCLEOTIDE SEQUENCE [LARGE SCALE GENOMIC DNA]</scope>
    <source>
        <strain evidence="6 7">MSJd-7</strain>
    </source>
</reference>
<evidence type="ECO:0000313" key="7">
    <source>
        <dbReference type="Proteomes" id="UP000783588"/>
    </source>
</evidence>
<dbReference type="PANTHER" id="PTHR10459:SF73">
    <property type="entry name" value="POLY [ADP-RIBOSE] POLYMERASE"/>
    <property type="match status" value="1"/>
</dbReference>
<keyword evidence="3" id="KW-0520">NAD</keyword>